<evidence type="ECO:0000313" key="2">
    <source>
        <dbReference type="EMBL" id="TEY13749.1"/>
    </source>
</evidence>
<dbReference type="OrthoDB" id="3557180at2759"/>
<feature type="region of interest" description="Disordered" evidence="1">
    <location>
        <begin position="1"/>
        <end position="40"/>
    </location>
</feature>
<accession>A0A4Y8C7B4</accession>
<proteinExistence type="predicted"/>
<feature type="compositionally biased region" description="Polar residues" evidence="1">
    <location>
        <begin position="23"/>
        <end position="32"/>
    </location>
</feature>
<feature type="compositionally biased region" description="Polar residues" evidence="1">
    <location>
        <begin position="1"/>
        <end position="11"/>
    </location>
</feature>
<evidence type="ECO:0000256" key="1">
    <source>
        <dbReference type="SAM" id="MobiDB-lite"/>
    </source>
</evidence>
<dbReference type="EMBL" id="PHWZ01003001">
    <property type="protein sequence ID" value="TEY13749.1"/>
    <property type="molecule type" value="Genomic_DNA"/>
</dbReference>
<name>A0A4Y8C7B4_9HELO</name>
<dbReference type="AlphaFoldDB" id="A0A4Y8C7B4"/>
<keyword evidence="3" id="KW-1185">Reference proteome</keyword>
<sequence length="84" mass="9584">MGNEVSAQRVTFGSHPQFKQVDQEASLNTDAPFTNKRKREDFEESLLSQIPNKRRKLNQIENSSHTIHTSKSLIIILKCACLKT</sequence>
<dbReference type="Proteomes" id="UP000297299">
    <property type="component" value="Unassembled WGS sequence"/>
</dbReference>
<evidence type="ECO:0000313" key="3">
    <source>
        <dbReference type="Proteomes" id="UP000297299"/>
    </source>
</evidence>
<gene>
    <name evidence="2" type="ORF">BOTCAL_3006g00010</name>
</gene>
<reference evidence="2 3" key="1">
    <citation type="submission" date="2017-11" db="EMBL/GenBank/DDBJ databases">
        <title>Comparative genomics of Botrytis spp.</title>
        <authorList>
            <person name="Valero-Jimenez C.A."/>
            <person name="Tapia P."/>
            <person name="Veloso J."/>
            <person name="Silva-Moreno E."/>
            <person name="Staats M."/>
            <person name="Valdes J.H."/>
            <person name="Van Kan J.A.L."/>
        </authorList>
    </citation>
    <scope>NUCLEOTIDE SEQUENCE [LARGE SCALE GENOMIC DNA]</scope>
    <source>
        <strain evidence="2 3">MUCL2830</strain>
    </source>
</reference>
<protein>
    <submittedName>
        <fullName evidence="2">Uncharacterized protein</fullName>
    </submittedName>
</protein>
<organism evidence="2 3">
    <name type="scientific">Botryotinia calthae</name>
    <dbReference type="NCBI Taxonomy" id="38488"/>
    <lineage>
        <taxon>Eukaryota</taxon>
        <taxon>Fungi</taxon>
        <taxon>Dikarya</taxon>
        <taxon>Ascomycota</taxon>
        <taxon>Pezizomycotina</taxon>
        <taxon>Leotiomycetes</taxon>
        <taxon>Helotiales</taxon>
        <taxon>Sclerotiniaceae</taxon>
        <taxon>Botryotinia</taxon>
    </lineage>
</organism>
<comment type="caution">
    <text evidence="2">The sequence shown here is derived from an EMBL/GenBank/DDBJ whole genome shotgun (WGS) entry which is preliminary data.</text>
</comment>